<dbReference type="Proteomes" id="UP000735302">
    <property type="component" value="Unassembled WGS sequence"/>
</dbReference>
<keyword evidence="3" id="KW-1185">Reference proteome</keyword>
<feature type="compositionally biased region" description="Polar residues" evidence="1">
    <location>
        <begin position="157"/>
        <end position="173"/>
    </location>
</feature>
<accession>A0AAV4D2M6</accession>
<dbReference type="InterPro" id="IPR009057">
    <property type="entry name" value="Homeodomain-like_sf"/>
</dbReference>
<organism evidence="2 3">
    <name type="scientific">Plakobranchus ocellatus</name>
    <dbReference type="NCBI Taxonomy" id="259542"/>
    <lineage>
        <taxon>Eukaryota</taxon>
        <taxon>Metazoa</taxon>
        <taxon>Spiralia</taxon>
        <taxon>Lophotrochozoa</taxon>
        <taxon>Mollusca</taxon>
        <taxon>Gastropoda</taxon>
        <taxon>Heterobranchia</taxon>
        <taxon>Euthyneura</taxon>
        <taxon>Panpulmonata</taxon>
        <taxon>Sacoglossa</taxon>
        <taxon>Placobranchoidea</taxon>
        <taxon>Plakobranchidae</taxon>
        <taxon>Plakobranchus</taxon>
    </lineage>
</organism>
<gene>
    <name evidence="2" type="ORF">PoB_006494400</name>
</gene>
<evidence type="ECO:0000256" key="1">
    <source>
        <dbReference type="SAM" id="MobiDB-lite"/>
    </source>
</evidence>
<evidence type="ECO:0000313" key="2">
    <source>
        <dbReference type="EMBL" id="GFO38439.1"/>
    </source>
</evidence>
<dbReference type="EMBL" id="BLXT01007309">
    <property type="protein sequence ID" value="GFO38439.1"/>
    <property type="molecule type" value="Genomic_DNA"/>
</dbReference>
<evidence type="ECO:0000313" key="3">
    <source>
        <dbReference type="Proteomes" id="UP000735302"/>
    </source>
</evidence>
<dbReference type="AlphaFoldDB" id="A0AAV4D2M6"/>
<reference evidence="2 3" key="1">
    <citation type="journal article" date="2021" name="Elife">
        <title>Chloroplast acquisition without the gene transfer in kleptoplastic sea slugs, Plakobranchus ocellatus.</title>
        <authorList>
            <person name="Maeda T."/>
            <person name="Takahashi S."/>
            <person name="Yoshida T."/>
            <person name="Shimamura S."/>
            <person name="Takaki Y."/>
            <person name="Nagai Y."/>
            <person name="Toyoda A."/>
            <person name="Suzuki Y."/>
            <person name="Arimoto A."/>
            <person name="Ishii H."/>
            <person name="Satoh N."/>
            <person name="Nishiyama T."/>
            <person name="Hasebe M."/>
            <person name="Maruyama T."/>
            <person name="Minagawa J."/>
            <person name="Obokata J."/>
            <person name="Shigenobu S."/>
        </authorList>
    </citation>
    <scope>NUCLEOTIDE SEQUENCE [LARGE SCALE GENOMIC DNA]</scope>
</reference>
<comment type="caution">
    <text evidence="2">The sequence shown here is derived from an EMBL/GenBank/DDBJ whole genome shotgun (WGS) entry which is preliminary data.</text>
</comment>
<feature type="region of interest" description="Disordered" evidence="1">
    <location>
        <begin position="157"/>
        <end position="185"/>
    </location>
</feature>
<feature type="compositionally biased region" description="Polar residues" evidence="1">
    <location>
        <begin position="37"/>
        <end position="46"/>
    </location>
</feature>
<protein>
    <submittedName>
        <fullName evidence="2">Transposable element tc1 transposase</fullName>
    </submittedName>
</protein>
<feature type="region of interest" description="Disordered" evidence="1">
    <location>
        <begin position="37"/>
        <end position="56"/>
    </location>
</feature>
<dbReference type="SUPFAM" id="SSF46689">
    <property type="entry name" value="Homeodomain-like"/>
    <property type="match status" value="1"/>
</dbReference>
<proteinExistence type="predicted"/>
<name>A0AAV4D2M6_9GAST</name>
<sequence>MPYLGADELIGAGVPEANVAGLLNCSRETIYNLQTRYRNTGSTTGRPRSGKPRVTTPTQDRYIRIIYLRERHTVKTISGHHPVSTQTAIRRLREHGIRTTPVLIPAALNGANYVATILQPHVTPLSRTIQAASYIRTTPQPIVPGRHKLTSQYYKSVPSTPGQQSHPTRTRSNMFGKFSAVTSKR</sequence>